<reference evidence="1" key="1">
    <citation type="journal article" date="2014" name="Front. Microbiol.">
        <title>High frequency of phylogenetically diverse reductive dehalogenase-homologous genes in deep subseafloor sedimentary metagenomes.</title>
        <authorList>
            <person name="Kawai M."/>
            <person name="Futagami T."/>
            <person name="Toyoda A."/>
            <person name="Takaki Y."/>
            <person name="Nishi S."/>
            <person name="Hori S."/>
            <person name="Arai W."/>
            <person name="Tsubouchi T."/>
            <person name="Morono Y."/>
            <person name="Uchiyama I."/>
            <person name="Ito T."/>
            <person name="Fujiyama A."/>
            <person name="Inagaki F."/>
            <person name="Takami H."/>
        </authorList>
    </citation>
    <scope>NUCLEOTIDE SEQUENCE</scope>
    <source>
        <strain evidence="1">Expedition CK06-06</strain>
    </source>
</reference>
<gene>
    <name evidence="1" type="ORF">S06H3_36204</name>
</gene>
<dbReference type="AlphaFoldDB" id="X1MCK1"/>
<sequence length="69" mass="7842">SAVTVPTNDMACFPSQECCLFPDYLDKRFSQFRYTVSSKGIVSVDTSWAATDDFIENIKQLIERLEQGK</sequence>
<dbReference type="EMBL" id="BARV01021908">
    <property type="protein sequence ID" value="GAI28993.1"/>
    <property type="molecule type" value="Genomic_DNA"/>
</dbReference>
<organism evidence="1">
    <name type="scientific">marine sediment metagenome</name>
    <dbReference type="NCBI Taxonomy" id="412755"/>
    <lineage>
        <taxon>unclassified sequences</taxon>
        <taxon>metagenomes</taxon>
        <taxon>ecological metagenomes</taxon>
    </lineage>
</organism>
<name>X1MCK1_9ZZZZ</name>
<feature type="non-terminal residue" evidence="1">
    <location>
        <position position="1"/>
    </location>
</feature>
<protein>
    <submittedName>
        <fullName evidence="1">Uncharacterized protein</fullName>
    </submittedName>
</protein>
<accession>X1MCK1</accession>
<evidence type="ECO:0000313" key="1">
    <source>
        <dbReference type="EMBL" id="GAI28993.1"/>
    </source>
</evidence>
<proteinExistence type="predicted"/>
<comment type="caution">
    <text evidence="1">The sequence shown here is derived from an EMBL/GenBank/DDBJ whole genome shotgun (WGS) entry which is preliminary data.</text>
</comment>